<dbReference type="KEGG" id="gfs:119633902"/>
<dbReference type="PANTHER" id="PTHR43215:SF14">
    <property type="entry name" value="RADIAL SPOKE HEAD 1 HOMOLOG"/>
    <property type="match status" value="1"/>
</dbReference>
<proteinExistence type="predicted"/>
<sequence length="338" mass="38300">MSIEEAEEISLPEEEEETINIGLYIGGRNSKGERDGRGWAILPNGDQYDGQYRHGRRHGMGLYVFKAGPRYYGQYRCGRRSGRGLFVYPDGSVYEGMWRKNVKHGKGRYTYSNGDTYCGSWYRGQRHGVGVYTRGLLLASPDCGPLQFKGTWRNGVRVGPFTFTFGIEEKSTSLHGIWDNLFPQGPAVFSFDNYYLLMGYFQSPGRAMQANRKVGVEADDMEENEQEENDREQDVWIDEPSLWYAQDICLYDYSLLPQEPVPLPLSDSEISVCSLVTAPSEVGIEKSISYVPEGEGEEFEQEEGICEHEYSLTECESSSQICPVKDPCAIEITNQMKC</sequence>
<dbReference type="PANTHER" id="PTHR43215">
    <property type="entry name" value="RADIAL SPOKE HEAD 1 HOMOLOG"/>
    <property type="match status" value="1"/>
</dbReference>
<dbReference type="FunFam" id="2.20.110.10:FF:000002">
    <property type="entry name" value="Phosphatidylinositol 4-phosphate 5-kinase 8"/>
    <property type="match status" value="1"/>
</dbReference>
<accession>A0A8U0WEV0</accession>
<dbReference type="InterPro" id="IPR003409">
    <property type="entry name" value="MORN"/>
</dbReference>
<dbReference type="SMART" id="SM00698">
    <property type="entry name" value="MORN"/>
    <property type="match status" value="4"/>
</dbReference>
<reference evidence="3" key="1">
    <citation type="submission" date="2025-08" db="UniProtKB">
        <authorList>
            <consortium name="RefSeq"/>
        </authorList>
    </citation>
    <scope>IDENTIFICATION</scope>
    <source>
        <tissue evidence="3">Whole body pupa</tissue>
    </source>
</reference>
<evidence type="ECO:0000256" key="1">
    <source>
        <dbReference type="ARBA" id="ARBA00022737"/>
    </source>
</evidence>
<protein>
    <submittedName>
        <fullName evidence="3">Radial spoke head 1 homolog</fullName>
    </submittedName>
</protein>
<evidence type="ECO:0000313" key="3">
    <source>
        <dbReference type="RefSeq" id="XP_037883645.1"/>
    </source>
</evidence>
<dbReference type="GeneID" id="119633902"/>
<keyword evidence="1" id="KW-0677">Repeat</keyword>
<dbReference type="Gene3D" id="2.20.110.10">
    <property type="entry name" value="Histone H3 K4-specific methyltransferase SET7/9 N-terminal domain"/>
    <property type="match status" value="2"/>
</dbReference>
<dbReference type="Proteomes" id="UP000092443">
    <property type="component" value="Unplaced"/>
</dbReference>
<dbReference type="SUPFAM" id="SSF82185">
    <property type="entry name" value="Histone H3 K4-specific methyltransferase SET7/9 N-terminal domain"/>
    <property type="match status" value="1"/>
</dbReference>
<keyword evidence="2" id="KW-1185">Reference proteome</keyword>
<name>A0A8U0WEV0_9MUSC</name>
<dbReference type="RefSeq" id="XP_037883645.1">
    <property type="nucleotide sequence ID" value="XM_038027717.1"/>
</dbReference>
<dbReference type="Pfam" id="PF02493">
    <property type="entry name" value="MORN"/>
    <property type="match status" value="6"/>
</dbReference>
<organism evidence="2 3">
    <name type="scientific">Glossina fuscipes</name>
    <dbReference type="NCBI Taxonomy" id="7396"/>
    <lineage>
        <taxon>Eukaryota</taxon>
        <taxon>Metazoa</taxon>
        <taxon>Ecdysozoa</taxon>
        <taxon>Arthropoda</taxon>
        <taxon>Hexapoda</taxon>
        <taxon>Insecta</taxon>
        <taxon>Pterygota</taxon>
        <taxon>Neoptera</taxon>
        <taxon>Endopterygota</taxon>
        <taxon>Diptera</taxon>
        <taxon>Brachycera</taxon>
        <taxon>Muscomorpha</taxon>
        <taxon>Hippoboscoidea</taxon>
        <taxon>Glossinidae</taxon>
        <taxon>Glossina</taxon>
    </lineage>
</organism>
<evidence type="ECO:0000313" key="2">
    <source>
        <dbReference type="Proteomes" id="UP000092443"/>
    </source>
</evidence>
<gene>
    <name evidence="3" type="primary">LOC119633902</name>
</gene>
<dbReference type="AlphaFoldDB" id="A0A8U0WEV0"/>